<evidence type="ECO:0000256" key="1">
    <source>
        <dbReference type="SAM" id="MobiDB-lite"/>
    </source>
</evidence>
<dbReference type="Gramene" id="ONIVA06G00520.2">
    <property type="protein sequence ID" value="ONIVA06G00520.2"/>
    <property type="gene ID" value="ONIVA06G00520"/>
</dbReference>
<feature type="compositionally biased region" description="Low complexity" evidence="1">
    <location>
        <begin position="20"/>
        <end position="37"/>
    </location>
</feature>
<protein>
    <recommendedName>
        <fullName evidence="4">Cysteine-rich transmembrane CYSTM domain-containing protein</fullName>
    </recommendedName>
</protein>
<dbReference type="Proteomes" id="UP000006591">
    <property type="component" value="Chromosome 6"/>
</dbReference>
<dbReference type="EnsemblPlants" id="ONIVA06G00520.2">
    <property type="protein sequence ID" value="ONIVA06G00520.2"/>
    <property type="gene ID" value="ONIVA06G00520"/>
</dbReference>
<proteinExistence type="predicted"/>
<accession>A0A0E0HJQ7</accession>
<evidence type="ECO:0000313" key="3">
    <source>
        <dbReference type="Proteomes" id="UP000006591"/>
    </source>
</evidence>
<dbReference type="AlphaFoldDB" id="A0A0E0HJQ7"/>
<evidence type="ECO:0008006" key="4">
    <source>
        <dbReference type="Google" id="ProtNLM"/>
    </source>
</evidence>
<sequence length="109" mass="11415">MQGAGGWGGGRRGAPPAWPQAPRQRVVGAAGQGAPRRGAADGRRVRHACHRSLREASAAWRRCAGPSAGEEGYNGGGRCGGWPGCCCCSLPCVLSWWRQAKFTALAKLE</sequence>
<reference evidence="2" key="2">
    <citation type="submission" date="2018-04" db="EMBL/GenBank/DDBJ databases">
        <title>OnivRS2 (Oryza nivara Reference Sequence Version 2).</title>
        <authorList>
            <person name="Zhang J."/>
            <person name="Kudrna D."/>
            <person name="Lee S."/>
            <person name="Talag J."/>
            <person name="Rajasekar S."/>
            <person name="Welchert J."/>
            <person name="Hsing Y.-I."/>
            <person name="Wing R.A."/>
        </authorList>
    </citation>
    <scope>NUCLEOTIDE SEQUENCE [LARGE SCALE GENOMIC DNA]</scope>
    <source>
        <strain evidence="2">SL10</strain>
    </source>
</reference>
<evidence type="ECO:0000313" key="2">
    <source>
        <dbReference type="EnsemblPlants" id="ONIVA06G00520.2"/>
    </source>
</evidence>
<organism evidence="2">
    <name type="scientific">Oryza nivara</name>
    <name type="common">Indian wild rice</name>
    <name type="synonym">Oryza sativa f. spontanea</name>
    <dbReference type="NCBI Taxonomy" id="4536"/>
    <lineage>
        <taxon>Eukaryota</taxon>
        <taxon>Viridiplantae</taxon>
        <taxon>Streptophyta</taxon>
        <taxon>Embryophyta</taxon>
        <taxon>Tracheophyta</taxon>
        <taxon>Spermatophyta</taxon>
        <taxon>Magnoliopsida</taxon>
        <taxon>Liliopsida</taxon>
        <taxon>Poales</taxon>
        <taxon>Poaceae</taxon>
        <taxon>BOP clade</taxon>
        <taxon>Oryzoideae</taxon>
        <taxon>Oryzeae</taxon>
        <taxon>Oryzinae</taxon>
        <taxon>Oryza</taxon>
    </lineage>
</organism>
<feature type="region of interest" description="Disordered" evidence="1">
    <location>
        <begin position="1"/>
        <end position="44"/>
    </location>
</feature>
<feature type="compositionally biased region" description="Gly residues" evidence="1">
    <location>
        <begin position="1"/>
        <end position="12"/>
    </location>
</feature>
<keyword evidence="3" id="KW-1185">Reference proteome</keyword>
<name>A0A0E0HJQ7_ORYNI</name>
<dbReference type="HOGENOM" id="CLU_2188204_0_0_1"/>
<reference evidence="2" key="1">
    <citation type="submission" date="2015-04" db="UniProtKB">
        <authorList>
            <consortium name="EnsemblPlants"/>
        </authorList>
    </citation>
    <scope>IDENTIFICATION</scope>
    <source>
        <strain evidence="2">SL10</strain>
    </source>
</reference>